<evidence type="ECO:0000313" key="1">
    <source>
        <dbReference type="EMBL" id="RDX57564.1"/>
    </source>
</evidence>
<protein>
    <submittedName>
        <fullName evidence="1">Uncharacterized protein</fullName>
    </submittedName>
</protein>
<keyword evidence="2" id="KW-1185">Reference proteome</keyword>
<gene>
    <name evidence="1" type="ORF">OH76DRAFT_53567</name>
</gene>
<accession>A0A371DYH0</accession>
<dbReference type="AlphaFoldDB" id="A0A371DYH0"/>
<sequence>MVLHRLFCQSAVLSHSYQREVTGLHCVHVVNCLVDASSKYGSNAMPGSTTITATYDAAGHDAFGYLQLDYF</sequence>
<dbReference type="EMBL" id="KZ857379">
    <property type="protein sequence ID" value="RDX57564.1"/>
    <property type="molecule type" value="Genomic_DNA"/>
</dbReference>
<evidence type="ECO:0000313" key="2">
    <source>
        <dbReference type="Proteomes" id="UP000256964"/>
    </source>
</evidence>
<reference evidence="1 2" key="1">
    <citation type="journal article" date="2018" name="Biotechnol. Biofuels">
        <title>Integrative visual omics of the white-rot fungus Polyporus brumalis exposes the biotechnological potential of its oxidative enzymes for delignifying raw plant biomass.</title>
        <authorList>
            <person name="Miyauchi S."/>
            <person name="Rancon A."/>
            <person name="Drula E."/>
            <person name="Hage H."/>
            <person name="Chaduli D."/>
            <person name="Favel A."/>
            <person name="Grisel S."/>
            <person name="Henrissat B."/>
            <person name="Herpoel-Gimbert I."/>
            <person name="Ruiz-Duenas F.J."/>
            <person name="Chevret D."/>
            <person name="Hainaut M."/>
            <person name="Lin J."/>
            <person name="Wang M."/>
            <person name="Pangilinan J."/>
            <person name="Lipzen A."/>
            <person name="Lesage-Meessen L."/>
            <person name="Navarro D."/>
            <person name="Riley R."/>
            <person name="Grigoriev I.V."/>
            <person name="Zhou S."/>
            <person name="Raouche S."/>
            <person name="Rosso M.N."/>
        </authorList>
    </citation>
    <scope>NUCLEOTIDE SEQUENCE [LARGE SCALE GENOMIC DNA]</scope>
    <source>
        <strain evidence="1 2">BRFM 1820</strain>
    </source>
</reference>
<name>A0A371DYH0_9APHY</name>
<organism evidence="1 2">
    <name type="scientific">Lentinus brumalis</name>
    <dbReference type="NCBI Taxonomy" id="2498619"/>
    <lineage>
        <taxon>Eukaryota</taxon>
        <taxon>Fungi</taxon>
        <taxon>Dikarya</taxon>
        <taxon>Basidiomycota</taxon>
        <taxon>Agaricomycotina</taxon>
        <taxon>Agaricomycetes</taxon>
        <taxon>Polyporales</taxon>
        <taxon>Polyporaceae</taxon>
        <taxon>Lentinus</taxon>
    </lineage>
</organism>
<proteinExistence type="predicted"/>
<dbReference type="Proteomes" id="UP000256964">
    <property type="component" value="Unassembled WGS sequence"/>
</dbReference>